<dbReference type="PRINTS" id="PR00455">
    <property type="entry name" value="HTHTETR"/>
</dbReference>
<feature type="compositionally biased region" description="Low complexity" evidence="5">
    <location>
        <begin position="11"/>
        <end position="23"/>
    </location>
</feature>
<feature type="domain" description="HTH tetR-type" evidence="6">
    <location>
        <begin position="30"/>
        <end position="90"/>
    </location>
</feature>
<dbReference type="SUPFAM" id="SSF48498">
    <property type="entry name" value="Tetracyclin repressor-like, C-terminal domain"/>
    <property type="match status" value="1"/>
</dbReference>
<evidence type="ECO:0000313" key="7">
    <source>
        <dbReference type="EMBL" id="SKC67825.1"/>
    </source>
</evidence>
<name>A0A1T5KWI5_9MICO</name>
<dbReference type="PANTHER" id="PTHR30055">
    <property type="entry name" value="HTH-TYPE TRANSCRIPTIONAL REGULATOR RUTR"/>
    <property type="match status" value="1"/>
</dbReference>
<dbReference type="Gene3D" id="1.10.357.10">
    <property type="entry name" value="Tetracycline Repressor, domain 2"/>
    <property type="match status" value="1"/>
</dbReference>
<dbReference type="Proteomes" id="UP000190857">
    <property type="component" value="Unassembled WGS sequence"/>
</dbReference>
<dbReference type="InterPro" id="IPR036271">
    <property type="entry name" value="Tet_transcr_reg_TetR-rel_C_sf"/>
</dbReference>
<gene>
    <name evidence="7" type="ORF">SAMN06309945_2556</name>
</gene>
<dbReference type="InterPro" id="IPR001647">
    <property type="entry name" value="HTH_TetR"/>
</dbReference>
<dbReference type="Pfam" id="PF16859">
    <property type="entry name" value="TetR_C_11"/>
    <property type="match status" value="1"/>
</dbReference>
<feature type="DNA-binding region" description="H-T-H motif" evidence="4">
    <location>
        <begin position="53"/>
        <end position="72"/>
    </location>
</feature>
<dbReference type="GO" id="GO:0000976">
    <property type="term" value="F:transcription cis-regulatory region binding"/>
    <property type="evidence" value="ECO:0007669"/>
    <property type="project" value="TreeGrafter"/>
</dbReference>
<dbReference type="InterPro" id="IPR011075">
    <property type="entry name" value="TetR_C"/>
</dbReference>
<evidence type="ECO:0000256" key="5">
    <source>
        <dbReference type="SAM" id="MobiDB-lite"/>
    </source>
</evidence>
<dbReference type="STRING" id="123320.SAMN06309945_2556"/>
<evidence type="ECO:0000256" key="4">
    <source>
        <dbReference type="PROSITE-ProRule" id="PRU00335"/>
    </source>
</evidence>
<evidence type="ECO:0000313" key="8">
    <source>
        <dbReference type="Proteomes" id="UP000190857"/>
    </source>
</evidence>
<reference evidence="7 8" key="1">
    <citation type="submission" date="2017-02" db="EMBL/GenBank/DDBJ databases">
        <authorList>
            <person name="Peterson S.W."/>
        </authorList>
    </citation>
    <scope>NUCLEOTIDE SEQUENCE [LARGE SCALE GENOMIC DNA]</scope>
    <source>
        <strain evidence="7 8">VKM Ac-2059</strain>
    </source>
</reference>
<dbReference type="InterPro" id="IPR050109">
    <property type="entry name" value="HTH-type_TetR-like_transc_reg"/>
</dbReference>
<feature type="region of interest" description="Disordered" evidence="5">
    <location>
        <begin position="1"/>
        <end position="29"/>
    </location>
</feature>
<dbReference type="AlphaFoldDB" id="A0A1T5KWI5"/>
<keyword evidence="3" id="KW-0804">Transcription</keyword>
<sequence>MPYLSDHSIDSSSPSSVSAPPVAGGRPRDAVREGQILATVLEMLADTGYDSITFEEVARRAKASKATLYRRWPTKRDMVVAAVKAGPSSGHMQDAIDTGSLRGDLLALCRRLNTTLRASDGSMSLMLLQAGLEDAELCEYLEVATGPTGARLPASVLEAAIARGELPADAKPFPYEEVTGSVLLLRRLNGLTVDDAYLDTLIDSILIPALAASAASASEPPRGIFSGAPASD</sequence>
<organism evidence="7 8">
    <name type="scientific">Okibacterium fritillariae</name>
    <dbReference type="NCBI Taxonomy" id="123320"/>
    <lineage>
        <taxon>Bacteria</taxon>
        <taxon>Bacillati</taxon>
        <taxon>Actinomycetota</taxon>
        <taxon>Actinomycetes</taxon>
        <taxon>Micrococcales</taxon>
        <taxon>Microbacteriaceae</taxon>
        <taxon>Okibacterium</taxon>
    </lineage>
</organism>
<dbReference type="PROSITE" id="PS50977">
    <property type="entry name" value="HTH_TETR_2"/>
    <property type="match status" value="1"/>
</dbReference>
<evidence type="ECO:0000256" key="2">
    <source>
        <dbReference type="ARBA" id="ARBA00023125"/>
    </source>
</evidence>
<dbReference type="RefSeq" id="WP_234991233.1">
    <property type="nucleotide sequence ID" value="NZ_FUZP01000003.1"/>
</dbReference>
<proteinExistence type="predicted"/>
<evidence type="ECO:0000256" key="3">
    <source>
        <dbReference type="ARBA" id="ARBA00023163"/>
    </source>
</evidence>
<dbReference type="Pfam" id="PF00440">
    <property type="entry name" value="TetR_N"/>
    <property type="match status" value="1"/>
</dbReference>
<keyword evidence="2 4" id="KW-0238">DNA-binding</keyword>
<dbReference type="SUPFAM" id="SSF46689">
    <property type="entry name" value="Homeodomain-like"/>
    <property type="match status" value="1"/>
</dbReference>
<dbReference type="EMBL" id="FUZP01000003">
    <property type="protein sequence ID" value="SKC67825.1"/>
    <property type="molecule type" value="Genomic_DNA"/>
</dbReference>
<evidence type="ECO:0000259" key="6">
    <source>
        <dbReference type="PROSITE" id="PS50977"/>
    </source>
</evidence>
<keyword evidence="1" id="KW-0805">Transcription regulation</keyword>
<accession>A0A1T5KWI5</accession>
<dbReference type="Gene3D" id="1.10.10.60">
    <property type="entry name" value="Homeodomain-like"/>
    <property type="match status" value="1"/>
</dbReference>
<evidence type="ECO:0000256" key="1">
    <source>
        <dbReference type="ARBA" id="ARBA00023015"/>
    </source>
</evidence>
<dbReference type="PANTHER" id="PTHR30055:SF148">
    <property type="entry name" value="TETR-FAMILY TRANSCRIPTIONAL REGULATOR"/>
    <property type="match status" value="1"/>
</dbReference>
<keyword evidence="8" id="KW-1185">Reference proteome</keyword>
<dbReference type="InterPro" id="IPR009057">
    <property type="entry name" value="Homeodomain-like_sf"/>
</dbReference>
<protein>
    <submittedName>
        <fullName evidence="7">Transcriptional regulator, TetR family</fullName>
    </submittedName>
</protein>
<dbReference type="GO" id="GO:0003700">
    <property type="term" value="F:DNA-binding transcription factor activity"/>
    <property type="evidence" value="ECO:0007669"/>
    <property type="project" value="TreeGrafter"/>
</dbReference>